<dbReference type="OrthoDB" id="524859at2759"/>
<dbReference type="EMBL" id="JAFCMP010000098">
    <property type="protein sequence ID" value="KAG5187016.1"/>
    <property type="molecule type" value="Genomic_DNA"/>
</dbReference>
<dbReference type="AlphaFoldDB" id="A0A836CKS9"/>
<evidence type="ECO:0008006" key="4">
    <source>
        <dbReference type="Google" id="ProtNLM"/>
    </source>
</evidence>
<feature type="transmembrane region" description="Helical" evidence="1">
    <location>
        <begin position="80"/>
        <end position="101"/>
    </location>
</feature>
<keyword evidence="1" id="KW-0472">Membrane</keyword>
<keyword evidence="1" id="KW-1133">Transmembrane helix</keyword>
<evidence type="ECO:0000313" key="2">
    <source>
        <dbReference type="EMBL" id="KAG5187016.1"/>
    </source>
</evidence>
<proteinExistence type="predicted"/>
<protein>
    <recommendedName>
        <fullName evidence="4">CASP-like protein</fullName>
    </recommendedName>
</protein>
<name>A0A836CKS9_9STRA</name>
<sequence length="246" mass="26077">MSSEDKTAMLASGCCVGVLALTGWIMAVTGTAIAYDDCDSYCSDKYRNAWWSVCYHAVLYLILLTLAFGDGLASCKTAMMGFFVLAAAQLTLLSNDVISAANACWTAENSAYYTRLTGYGEFEGCSDSVQTGISVAAAGFILLAMCDYVLIVGLGYQPQAYSNTTYPEGRPGKTVADPYPATPAANVGIQPHRINARAPFKMSSEDKMATMASGCCLGVFALTGWIMAVTGTAIAYDDCDSYCSDK</sequence>
<feature type="transmembrane region" description="Helical" evidence="1">
    <location>
        <begin position="133"/>
        <end position="156"/>
    </location>
</feature>
<evidence type="ECO:0000256" key="1">
    <source>
        <dbReference type="SAM" id="Phobius"/>
    </source>
</evidence>
<feature type="transmembrane region" description="Helical" evidence="1">
    <location>
        <begin position="211"/>
        <end position="236"/>
    </location>
</feature>
<organism evidence="2 3">
    <name type="scientific">Tribonema minus</name>
    <dbReference type="NCBI Taxonomy" id="303371"/>
    <lineage>
        <taxon>Eukaryota</taxon>
        <taxon>Sar</taxon>
        <taxon>Stramenopiles</taxon>
        <taxon>Ochrophyta</taxon>
        <taxon>PX clade</taxon>
        <taxon>Xanthophyceae</taxon>
        <taxon>Tribonematales</taxon>
        <taxon>Tribonemataceae</taxon>
        <taxon>Tribonema</taxon>
    </lineage>
</organism>
<accession>A0A836CKS9</accession>
<dbReference type="Proteomes" id="UP000664859">
    <property type="component" value="Unassembled WGS sequence"/>
</dbReference>
<evidence type="ECO:0000313" key="3">
    <source>
        <dbReference type="Proteomes" id="UP000664859"/>
    </source>
</evidence>
<reference evidence="2" key="1">
    <citation type="submission" date="2021-02" db="EMBL/GenBank/DDBJ databases">
        <title>First Annotated Genome of the Yellow-green Alga Tribonema minus.</title>
        <authorList>
            <person name="Mahan K.M."/>
        </authorList>
    </citation>
    <scope>NUCLEOTIDE SEQUENCE</scope>
    <source>
        <strain evidence="2">UTEX B ZZ1240</strain>
    </source>
</reference>
<keyword evidence="3" id="KW-1185">Reference proteome</keyword>
<feature type="transmembrane region" description="Helical" evidence="1">
    <location>
        <begin position="50"/>
        <end position="68"/>
    </location>
</feature>
<comment type="caution">
    <text evidence="2">The sequence shown here is derived from an EMBL/GenBank/DDBJ whole genome shotgun (WGS) entry which is preliminary data.</text>
</comment>
<gene>
    <name evidence="2" type="ORF">JKP88DRAFT_308346</name>
</gene>
<keyword evidence="1" id="KW-0812">Transmembrane</keyword>